<sequence>MDHLATFLAAHEQLDELDIAHAYFVHDSGFEDFTPCPSNLPLASLRILGYHSAFLDQRMPTKAISITHLYRPICSAVELHLITSLRQLVSLRLGSNFGDWCTQWSPHTVAEVFPCLRFLQMDMIQHFQGDVPDLDRSVVDWTKSRGNVPRRSASAPRLTVAWTYTGYLKSPLYSVSWADAWEDYLEGAALQVLRTWGDVVLHTWKLHCGRCGKHQPLTASAFELLKRYQFQGYCKLQNLKLARHIVSQERDEDGAEPKAILHRLRSSRIQNARLPCK</sequence>
<reference evidence="1" key="1">
    <citation type="submission" date="2019-10" db="EMBL/GenBank/DDBJ databases">
        <authorList>
            <person name="Nor Muhammad N."/>
        </authorList>
    </citation>
    <scope>NUCLEOTIDE SEQUENCE</scope>
</reference>
<accession>A0A5K1JUF4</accession>
<dbReference type="AlphaFoldDB" id="A0A5K1JUF4"/>
<dbReference type="EMBL" id="LR724776">
    <property type="protein sequence ID" value="VWO95392.1"/>
    <property type="molecule type" value="Genomic_DNA"/>
</dbReference>
<proteinExistence type="predicted"/>
<evidence type="ECO:0000313" key="1">
    <source>
        <dbReference type="EMBL" id="VWO95392.1"/>
    </source>
</evidence>
<organism evidence="1">
    <name type="scientific">Ganoderma boninense</name>
    <dbReference type="NCBI Taxonomy" id="34458"/>
    <lineage>
        <taxon>Eukaryota</taxon>
        <taxon>Fungi</taxon>
        <taxon>Dikarya</taxon>
        <taxon>Basidiomycota</taxon>
        <taxon>Agaricomycotina</taxon>
        <taxon>Agaricomycetes</taxon>
        <taxon>Polyporales</taxon>
        <taxon>Polyporaceae</taxon>
        <taxon>Ganoderma</taxon>
    </lineage>
</organism>
<gene>
    <name evidence="1" type="primary">Q8Y619</name>
</gene>
<name>A0A5K1JUF4_9APHY</name>
<protein>
    <submittedName>
        <fullName evidence="1">Lmo1883 protein</fullName>
    </submittedName>
</protein>